<keyword evidence="10" id="KW-0325">Glycoprotein</keyword>
<evidence type="ECO:0000256" key="4">
    <source>
        <dbReference type="ARBA" id="ARBA00022676"/>
    </source>
</evidence>
<protein>
    <recommendedName>
        <fullName evidence="11">Fucosyltransferase</fullName>
        <ecNumber evidence="11">2.4.1.-</ecNumber>
    </recommendedName>
</protein>
<feature type="domain" description="Fucosyltransferase C-terminal" evidence="12">
    <location>
        <begin position="117"/>
        <end position="291"/>
    </location>
</feature>
<accession>A0ABN9KSG1</accession>
<evidence type="ECO:0000313" key="14">
    <source>
        <dbReference type="EMBL" id="CAJ0918682.1"/>
    </source>
</evidence>
<comment type="subcellular location">
    <subcellularLocation>
        <location evidence="11">Golgi apparatus</location>
        <location evidence="11">Golgi stack membrane</location>
        <topology evidence="11">Single-pass type II membrane protein</topology>
    </subcellularLocation>
    <subcellularLocation>
        <location evidence="1">Membrane</location>
        <topology evidence="1">Single-pass membrane protein</topology>
    </subcellularLocation>
</comment>
<dbReference type="InterPro" id="IPR038577">
    <property type="entry name" value="GT10-like_C_sf"/>
</dbReference>
<dbReference type="Gene3D" id="3.40.50.11660">
    <property type="entry name" value="Glycosyl transferase family 10, C-terminal domain"/>
    <property type="match status" value="1"/>
</dbReference>
<dbReference type="PANTHER" id="PTHR11929">
    <property type="entry name" value="ALPHA- 1,3 -FUCOSYLTRANSFERASE"/>
    <property type="match status" value="1"/>
</dbReference>
<evidence type="ECO:0000256" key="8">
    <source>
        <dbReference type="ARBA" id="ARBA00022989"/>
    </source>
</evidence>
<reference evidence="14" key="1">
    <citation type="submission" date="2023-07" db="EMBL/GenBank/DDBJ databases">
        <authorList>
            <person name="Stuckert A."/>
        </authorList>
    </citation>
    <scope>NUCLEOTIDE SEQUENCE</scope>
</reference>
<keyword evidence="8" id="KW-1133">Transmembrane helix</keyword>
<evidence type="ECO:0000256" key="10">
    <source>
        <dbReference type="ARBA" id="ARBA00023180"/>
    </source>
</evidence>
<name>A0ABN9KSG1_9NEOB</name>
<dbReference type="PANTHER" id="PTHR11929:SF244">
    <property type="entry name" value="FUCOSYLTRANSFERASE"/>
    <property type="match status" value="1"/>
</dbReference>
<evidence type="ECO:0000256" key="6">
    <source>
        <dbReference type="ARBA" id="ARBA00022692"/>
    </source>
</evidence>
<sequence>MHDGLGPKPPVVLSRCPKQFDGSGCFYTVNRTFYSSANAVVIHHRNVRHSKEQLPQAPRPPNQYWIWFSNEPPSHCPNLSFMHNLINLTMSYRTDSDIFTPFGWIEKHYGTVNFTIPKKTKLVAWAVSNWKRQSKRVQYYEQLKNYLHVDIYGRKHLYLPKNIQIETLSTYKFYLAFENSIHEDYISEKFWYNALSSGCVPVVLGPPRANYERFIPGDAFIHVDDFSSPEELASYLLRLDKDEEKYKQYFNWRNIYKLRKKEISWVVPYCKICKVLKEAPSYRTIPSIEAWFK</sequence>
<dbReference type="Pfam" id="PF00852">
    <property type="entry name" value="Glyco_transf_10"/>
    <property type="match status" value="1"/>
</dbReference>
<dbReference type="InterPro" id="IPR055270">
    <property type="entry name" value="Glyco_tran_10_C"/>
</dbReference>
<evidence type="ECO:0000313" key="15">
    <source>
        <dbReference type="Proteomes" id="UP001176940"/>
    </source>
</evidence>
<keyword evidence="15" id="KW-1185">Reference proteome</keyword>
<evidence type="ECO:0000256" key="9">
    <source>
        <dbReference type="ARBA" id="ARBA00023136"/>
    </source>
</evidence>
<keyword evidence="4 11" id="KW-0328">Glycosyltransferase</keyword>
<dbReference type="Pfam" id="PF17039">
    <property type="entry name" value="Glyco_tran_10_N"/>
    <property type="match status" value="1"/>
</dbReference>
<dbReference type="EC" id="2.4.1.-" evidence="11"/>
<evidence type="ECO:0000259" key="12">
    <source>
        <dbReference type="Pfam" id="PF00852"/>
    </source>
</evidence>
<evidence type="ECO:0000256" key="1">
    <source>
        <dbReference type="ARBA" id="ARBA00004167"/>
    </source>
</evidence>
<organism evidence="14 15">
    <name type="scientific">Ranitomeya imitator</name>
    <name type="common">mimic poison frog</name>
    <dbReference type="NCBI Taxonomy" id="111125"/>
    <lineage>
        <taxon>Eukaryota</taxon>
        <taxon>Metazoa</taxon>
        <taxon>Chordata</taxon>
        <taxon>Craniata</taxon>
        <taxon>Vertebrata</taxon>
        <taxon>Euteleostomi</taxon>
        <taxon>Amphibia</taxon>
        <taxon>Batrachia</taxon>
        <taxon>Anura</taxon>
        <taxon>Neobatrachia</taxon>
        <taxon>Hyloidea</taxon>
        <taxon>Dendrobatidae</taxon>
        <taxon>Dendrobatinae</taxon>
        <taxon>Ranitomeya</taxon>
    </lineage>
</organism>
<evidence type="ECO:0000256" key="11">
    <source>
        <dbReference type="RuleBase" id="RU003832"/>
    </source>
</evidence>
<comment type="similarity">
    <text evidence="3 11">Belongs to the glycosyltransferase 10 family.</text>
</comment>
<dbReference type="SUPFAM" id="SSF53756">
    <property type="entry name" value="UDP-Glycosyltransferase/glycogen phosphorylase"/>
    <property type="match status" value="1"/>
</dbReference>
<evidence type="ECO:0000256" key="3">
    <source>
        <dbReference type="ARBA" id="ARBA00008919"/>
    </source>
</evidence>
<keyword evidence="7" id="KW-0735">Signal-anchor</keyword>
<evidence type="ECO:0000256" key="7">
    <source>
        <dbReference type="ARBA" id="ARBA00022968"/>
    </source>
</evidence>
<keyword evidence="5 11" id="KW-0808">Transferase</keyword>
<dbReference type="InterPro" id="IPR031481">
    <property type="entry name" value="Glyco_tran_10_N"/>
</dbReference>
<keyword evidence="9" id="KW-0472">Membrane</keyword>
<proteinExistence type="inferred from homology"/>
<dbReference type="Proteomes" id="UP001176940">
    <property type="component" value="Unassembled WGS sequence"/>
</dbReference>
<evidence type="ECO:0000256" key="5">
    <source>
        <dbReference type="ARBA" id="ARBA00022679"/>
    </source>
</evidence>
<dbReference type="EMBL" id="CAUEEQ010001080">
    <property type="protein sequence ID" value="CAJ0918682.1"/>
    <property type="molecule type" value="Genomic_DNA"/>
</dbReference>
<evidence type="ECO:0000259" key="13">
    <source>
        <dbReference type="Pfam" id="PF17039"/>
    </source>
</evidence>
<gene>
    <name evidence="14" type="ORF">RIMI_LOCUS853338</name>
</gene>
<dbReference type="InterPro" id="IPR001503">
    <property type="entry name" value="Glyco_trans_10"/>
</dbReference>
<feature type="domain" description="Fucosyltransferase N-terminal" evidence="13">
    <location>
        <begin position="12"/>
        <end position="103"/>
    </location>
</feature>
<evidence type="ECO:0000256" key="2">
    <source>
        <dbReference type="ARBA" id="ARBA00004922"/>
    </source>
</evidence>
<keyword evidence="6 11" id="KW-0812">Transmembrane</keyword>
<keyword evidence="11" id="KW-0333">Golgi apparatus</keyword>
<comment type="pathway">
    <text evidence="2">Protein modification; protein glycosylation.</text>
</comment>
<comment type="caution">
    <text evidence="14">The sequence shown here is derived from an EMBL/GenBank/DDBJ whole genome shotgun (WGS) entry which is preliminary data.</text>
</comment>